<feature type="region of interest" description="Disordered" evidence="7">
    <location>
        <begin position="115"/>
        <end position="159"/>
    </location>
</feature>
<keyword evidence="3 6" id="KW-0808">Transferase</keyword>
<evidence type="ECO:0000256" key="4">
    <source>
        <dbReference type="ARBA" id="ARBA00022823"/>
    </source>
</evidence>
<evidence type="ECO:0000256" key="3">
    <source>
        <dbReference type="ARBA" id="ARBA00022679"/>
    </source>
</evidence>
<evidence type="ECO:0000313" key="10">
    <source>
        <dbReference type="EMBL" id="CAL1696880.1"/>
    </source>
</evidence>
<evidence type="ECO:0000259" key="9">
    <source>
        <dbReference type="PROSITE" id="PS51826"/>
    </source>
</evidence>
<dbReference type="InterPro" id="IPR004167">
    <property type="entry name" value="PSBD"/>
</dbReference>
<dbReference type="SUPFAM" id="SSF47005">
    <property type="entry name" value="Peripheral subunit-binding domain of 2-oxo acid dehydrogenase complex"/>
    <property type="match status" value="1"/>
</dbReference>
<dbReference type="CDD" id="cd06849">
    <property type="entry name" value="lipoyl_domain"/>
    <property type="match status" value="1"/>
</dbReference>
<dbReference type="InterPro" id="IPR000089">
    <property type="entry name" value="Biotin_lipoyl"/>
</dbReference>
<dbReference type="PANTHER" id="PTHR43178">
    <property type="entry name" value="DIHYDROLIPOAMIDE ACETYLTRANSFERASE COMPONENT OF PYRUVATE DEHYDROGENASE COMPLEX"/>
    <property type="match status" value="1"/>
</dbReference>
<dbReference type="InterPro" id="IPR011053">
    <property type="entry name" value="Single_hybrid_motif"/>
</dbReference>
<dbReference type="InterPro" id="IPR001078">
    <property type="entry name" value="2-oxoacid_DH_actylTfrase"/>
</dbReference>
<name>A0ABP1CMG7_9APHY</name>
<dbReference type="Gene3D" id="2.40.50.100">
    <property type="match status" value="1"/>
</dbReference>
<dbReference type="SUPFAM" id="SSF51230">
    <property type="entry name" value="Single hybrid motif"/>
    <property type="match status" value="1"/>
</dbReference>
<organism evidence="10 11">
    <name type="scientific">Somion occarium</name>
    <dbReference type="NCBI Taxonomy" id="3059160"/>
    <lineage>
        <taxon>Eukaryota</taxon>
        <taxon>Fungi</taxon>
        <taxon>Dikarya</taxon>
        <taxon>Basidiomycota</taxon>
        <taxon>Agaricomycotina</taxon>
        <taxon>Agaricomycetes</taxon>
        <taxon>Polyporales</taxon>
        <taxon>Cerrenaceae</taxon>
        <taxon>Somion</taxon>
    </lineage>
</organism>
<keyword evidence="5 6" id="KW-0012">Acyltransferase</keyword>
<sequence>MLSRVRFRRLPGRLSFVSHFHTSYPSWAKVHKTFKLADIGEGITECEVIRWSVNPPDSIAAFDALCEVQSDKASVEITSPFDGTVKELLVKEGEVARVGSGLCIIEVDEEVAVSLEEDAPSASQQNNASSGLQPSEAKPKEQTPFPTKRRPHPLDPNISPEQQLLLLGRNHANVLATPSVRHFAKQKDVELSLLVPGSGKAGRIEKRDIEAYLQIGISATNTNSATSTTSKDDPAEDAIVEFGRTRWNMYRAMTKSLEIPHFGYSTSLDLTVLHEILPIINSHIPRHYLPTSLHPPHTPAFSPSAIYPQPASPDVPSSGHYTKLTYLPILLKTLSKAMLEWPLFRSSITPSTSTSDKPTLTVRPNADISIALSTPTGLYTPTLQRVNTHSVYSVASQLKHISHLGRQIPSGLTPAEMPKRGGTVTVSNVGGIGAGEGASPVLVPGTGIAIVAIGRAKWIWDVDRGDGSGERRLKVNVSWSADHRVVEGAELVAFIESWRSWVEHPQRLIAEGV</sequence>
<evidence type="ECO:0000256" key="1">
    <source>
        <dbReference type="ARBA" id="ARBA00001938"/>
    </source>
</evidence>
<reference evidence="11" key="1">
    <citation type="submission" date="2024-04" db="EMBL/GenBank/DDBJ databases">
        <authorList>
            <person name="Shaw F."/>
            <person name="Minotto A."/>
        </authorList>
    </citation>
    <scope>NUCLEOTIDE SEQUENCE [LARGE SCALE GENOMIC DNA]</scope>
</reference>
<evidence type="ECO:0000256" key="5">
    <source>
        <dbReference type="ARBA" id="ARBA00023315"/>
    </source>
</evidence>
<dbReference type="PROSITE" id="PS50968">
    <property type="entry name" value="BIOTINYL_LIPOYL"/>
    <property type="match status" value="1"/>
</dbReference>
<evidence type="ECO:0000256" key="7">
    <source>
        <dbReference type="SAM" id="MobiDB-lite"/>
    </source>
</evidence>
<keyword evidence="11" id="KW-1185">Reference proteome</keyword>
<comment type="cofactor">
    <cofactor evidence="1 6">
        <name>(R)-lipoate</name>
        <dbReference type="ChEBI" id="CHEBI:83088"/>
    </cofactor>
</comment>
<dbReference type="PROSITE" id="PS51826">
    <property type="entry name" value="PSBD"/>
    <property type="match status" value="1"/>
</dbReference>
<protein>
    <recommendedName>
        <fullName evidence="6">Dihydrolipoamide acetyltransferase component of pyruvate dehydrogenase complex</fullName>
        <ecNumber evidence="6">2.3.1.-</ecNumber>
    </recommendedName>
</protein>
<proteinExistence type="inferred from homology"/>
<keyword evidence="4 6" id="KW-0450">Lipoyl</keyword>
<feature type="domain" description="Lipoyl-binding" evidence="8">
    <location>
        <begin position="31"/>
        <end position="106"/>
    </location>
</feature>
<dbReference type="Gene3D" id="3.30.559.10">
    <property type="entry name" value="Chloramphenicol acetyltransferase-like domain"/>
    <property type="match status" value="1"/>
</dbReference>
<dbReference type="Pfam" id="PF02817">
    <property type="entry name" value="E3_binding"/>
    <property type="match status" value="1"/>
</dbReference>
<feature type="domain" description="Peripheral subunit-binding (PSBD)" evidence="9">
    <location>
        <begin position="175"/>
        <end position="213"/>
    </location>
</feature>
<accession>A0ABP1CMG7</accession>
<dbReference type="EC" id="2.3.1.-" evidence="6"/>
<evidence type="ECO:0000256" key="2">
    <source>
        <dbReference type="ARBA" id="ARBA00007317"/>
    </source>
</evidence>
<dbReference type="Pfam" id="PF00198">
    <property type="entry name" value="2-oxoacid_dh"/>
    <property type="match status" value="1"/>
</dbReference>
<dbReference type="EMBL" id="OZ037944">
    <property type="protein sequence ID" value="CAL1696880.1"/>
    <property type="molecule type" value="Genomic_DNA"/>
</dbReference>
<dbReference type="Proteomes" id="UP001497453">
    <property type="component" value="Chromosome 1"/>
</dbReference>
<comment type="similarity">
    <text evidence="2 6">Belongs to the 2-oxoacid dehydrogenase family.</text>
</comment>
<evidence type="ECO:0000313" key="11">
    <source>
        <dbReference type="Proteomes" id="UP001497453"/>
    </source>
</evidence>
<dbReference type="Pfam" id="PF00364">
    <property type="entry name" value="Biotin_lipoyl"/>
    <property type="match status" value="1"/>
</dbReference>
<dbReference type="InterPro" id="IPR050743">
    <property type="entry name" value="2-oxoacid_DH_E2_comp"/>
</dbReference>
<dbReference type="SUPFAM" id="SSF52777">
    <property type="entry name" value="CoA-dependent acyltransferases"/>
    <property type="match status" value="1"/>
</dbReference>
<dbReference type="InterPro" id="IPR036625">
    <property type="entry name" value="E3-bd_dom_sf"/>
</dbReference>
<dbReference type="PANTHER" id="PTHR43178:SF5">
    <property type="entry name" value="LIPOAMIDE ACYLTRANSFERASE COMPONENT OF BRANCHED-CHAIN ALPHA-KETO ACID DEHYDROGENASE COMPLEX, MITOCHONDRIAL"/>
    <property type="match status" value="1"/>
</dbReference>
<gene>
    <name evidence="10" type="ORF">GFSPODELE1_LOCUS1388</name>
</gene>
<dbReference type="InterPro" id="IPR023213">
    <property type="entry name" value="CAT-like_dom_sf"/>
</dbReference>
<dbReference type="Gene3D" id="4.10.320.10">
    <property type="entry name" value="E3-binding domain"/>
    <property type="match status" value="1"/>
</dbReference>
<evidence type="ECO:0000259" key="8">
    <source>
        <dbReference type="PROSITE" id="PS50968"/>
    </source>
</evidence>
<feature type="compositionally biased region" description="Low complexity" evidence="7">
    <location>
        <begin position="121"/>
        <end position="130"/>
    </location>
</feature>
<evidence type="ECO:0000256" key="6">
    <source>
        <dbReference type="RuleBase" id="RU003423"/>
    </source>
</evidence>